<dbReference type="PANTHER" id="PTHR43709">
    <property type="entry name" value="ACONITATE ISOMERASE-RELATED"/>
    <property type="match status" value="1"/>
</dbReference>
<dbReference type="Gene3D" id="3.10.310.10">
    <property type="entry name" value="Diaminopimelate Epimerase, Chain A, domain 1"/>
    <property type="match status" value="2"/>
</dbReference>
<evidence type="ECO:0000313" key="3">
    <source>
        <dbReference type="EMBL" id="SMQ49573.1"/>
    </source>
</evidence>
<dbReference type="PANTHER" id="PTHR43709:SF2">
    <property type="entry name" value="DUF453 DOMAIN PROTEIN (AFU_ORTHOLOGUE AFUA_6G00360)"/>
    <property type="match status" value="1"/>
</dbReference>
<name>A0A1X7RQ86_ZYMT9</name>
<dbReference type="STRING" id="1276538.A0A1X7RQ86"/>
<dbReference type="SUPFAM" id="SSF54506">
    <property type="entry name" value="Diaminopimelate epimerase-like"/>
    <property type="match status" value="2"/>
</dbReference>
<dbReference type="Proteomes" id="UP000215127">
    <property type="component" value="Chromosome 4"/>
</dbReference>
<gene>
    <name evidence="3" type="ORF">ZT3D7_G4724</name>
</gene>
<dbReference type="GO" id="GO:0016853">
    <property type="term" value="F:isomerase activity"/>
    <property type="evidence" value="ECO:0007669"/>
    <property type="project" value="UniProtKB-KW"/>
</dbReference>
<reference evidence="3 4" key="1">
    <citation type="submission" date="2016-06" db="EMBL/GenBank/DDBJ databases">
        <authorList>
            <person name="Kjaerup R.B."/>
            <person name="Dalgaard T.S."/>
            <person name="Juul-Madsen H.R."/>
        </authorList>
    </citation>
    <scope>NUCLEOTIDE SEQUENCE [LARGE SCALE GENOMIC DNA]</scope>
</reference>
<sequence length="395" mass="42814">MTTGERTVPAVYIRGGTSKALFFHEKDIPPHGPNRDRFLMRIMGSPDPMQIDGMGGTYPVTSKVAIIRPSERADADVDFIFCQVSVNSRFVDYDPGCGNISSGVGPFAINEGLVKEKRLSNASDPSIISQEVRMYQTGTKKVLITHVPINEKTGRFSEKGDYEIAGCPGSGSPILMDYRQTVGGAVGRGLMPTGKPVDTMQLDGQTVQYTICDAAHIIAFAKAEDFGLIGDEHPKKINEDKQLLKRIREFRGRAAHSVGLCRDWTTVDEDTPILPMVALLSSTPDENAHIQSRLFLDNACHSAMAGAGATCTAPCSRIPGSLVAELTRPSAVHEKEFNVHHPSGILPISLEVGETGSDGLPTFKTLSFVRTARFLFKGELYIPDDLELSTDATSS</sequence>
<keyword evidence="4" id="KW-1185">Reference proteome</keyword>
<dbReference type="Pfam" id="PF04303">
    <property type="entry name" value="PrpF"/>
    <property type="match status" value="1"/>
</dbReference>
<organism evidence="3 4">
    <name type="scientific">Zymoseptoria tritici (strain ST99CH_3D7)</name>
    <dbReference type="NCBI Taxonomy" id="1276538"/>
    <lineage>
        <taxon>Eukaryota</taxon>
        <taxon>Fungi</taxon>
        <taxon>Dikarya</taxon>
        <taxon>Ascomycota</taxon>
        <taxon>Pezizomycotina</taxon>
        <taxon>Dothideomycetes</taxon>
        <taxon>Dothideomycetidae</taxon>
        <taxon>Mycosphaerellales</taxon>
        <taxon>Mycosphaerellaceae</taxon>
        <taxon>Zymoseptoria</taxon>
    </lineage>
</organism>
<comment type="similarity">
    <text evidence="1">Belongs to the PrpF family.</text>
</comment>
<evidence type="ECO:0000256" key="1">
    <source>
        <dbReference type="ARBA" id="ARBA00007673"/>
    </source>
</evidence>
<dbReference type="EMBL" id="LT853695">
    <property type="protein sequence ID" value="SMQ49573.1"/>
    <property type="molecule type" value="Genomic_DNA"/>
</dbReference>
<protein>
    <recommendedName>
        <fullName evidence="5">3-methylitaconate isomerase</fullName>
    </recommendedName>
</protein>
<proteinExistence type="inferred from homology"/>
<evidence type="ECO:0000256" key="2">
    <source>
        <dbReference type="ARBA" id="ARBA00023235"/>
    </source>
</evidence>
<keyword evidence="2" id="KW-0413">Isomerase</keyword>
<dbReference type="InterPro" id="IPR007400">
    <property type="entry name" value="PrpF-like"/>
</dbReference>
<evidence type="ECO:0008006" key="5">
    <source>
        <dbReference type="Google" id="ProtNLM"/>
    </source>
</evidence>
<accession>A0A1X7RQ86</accession>
<dbReference type="AlphaFoldDB" id="A0A1X7RQ86"/>
<evidence type="ECO:0000313" key="4">
    <source>
        <dbReference type="Proteomes" id="UP000215127"/>
    </source>
</evidence>